<feature type="compositionally biased region" description="Basic and acidic residues" evidence="1">
    <location>
        <begin position="1"/>
        <end position="16"/>
    </location>
</feature>
<protein>
    <submittedName>
        <fullName evidence="2">Uncharacterized protein</fullName>
    </submittedName>
</protein>
<feature type="compositionally biased region" description="Low complexity" evidence="1">
    <location>
        <begin position="293"/>
        <end position="306"/>
    </location>
</feature>
<evidence type="ECO:0000313" key="3">
    <source>
        <dbReference type="Proteomes" id="UP001608902"/>
    </source>
</evidence>
<dbReference type="AlphaFoldDB" id="A0ABD6E8F5"/>
<accession>A0ABD6E8F5</accession>
<sequence>MTSNETKMEQCESSRKQDRKRNRAKIDALFDKYGKMMKMISNLEETDFNIMDEKANEKEIKRSECKERLARQCIKIHRYLVRHGYLEGDSNQDIDLETRPRIFITSSGNEELNQLLTKHINSVEDFGGITLKYKHVHLDDILLMIEQIRSSSEIDPFPKDPVEFDQMVQNIACNVNAEVKSELEKEHKKSLEDMELFYGKPDMDKFTSLNGEEASDSAGPSRVSWETVRMAITEAAVEGKLDISESEMKECDIDTADKTECSEEDGEERSDHGTERTGETDISADNLSLNATSEGSDGNNSEGSSSIVELNENENSGLNVGESRTDFKHDLIDLVSEEDTRNSGSHINAEMSVSSAKVKEKQDGAEEAGCPES</sequence>
<feature type="compositionally biased region" description="Polar residues" evidence="1">
    <location>
        <begin position="283"/>
        <end position="292"/>
    </location>
</feature>
<proteinExistence type="predicted"/>
<dbReference type="Gene3D" id="1.20.58.2170">
    <property type="match status" value="1"/>
</dbReference>
<dbReference type="InterPro" id="IPR046426">
    <property type="entry name" value="DAXX_histone-bd_sf"/>
</dbReference>
<name>A0ABD6E8F5_9BILA</name>
<feature type="compositionally biased region" description="Basic and acidic residues" evidence="1">
    <location>
        <begin position="323"/>
        <end position="332"/>
    </location>
</feature>
<feature type="region of interest" description="Disordered" evidence="1">
    <location>
        <begin position="241"/>
        <end position="373"/>
    </location>
</feature>
<feature type="compositionally biased region" description="Basic and acidic residues" evidence="1">
    <location>
        <begin position="241"/>
        <end position="261"/>
    </location>
</feature>
<reference evidence="2 3" key="1">
    <citation type="submission" date="2024-08" db="EMBL/GenBank/DDBJ databases">
        <title>Gnathostoma spinigerum genome.</title>
        <authorList>
            <person name="Gonzalez-Bertolin B."/>
            <person name="Monzon S."/>
            <person name="Zaballos A."/>
            <person name="Jimenez P."/>
            <person name="Dekumyoy P."/>
            <person name="Varona S."/>
            <person name="Cuesta I."/>
            <person name="Sumanam S."/>
            <person name="Adisakwattana P."/>
            <person name="Gasser R.B."/>
            <person name="Hernandez-Gonzalez A."/>
            <person name="Young N.D."/>
            <person name="Perteguer M.J."/>
        </authorList>
    </citation>
    <scope>NUCLEOTIDE SEQUENCE [LARGE SCALE GENOMIC DNA]</scope>
    <source>
        <strain evidence="2">AL3</strain>
        <tissue evidence="2">Liver</tissue>
    </source>
</reference>
<evidence type="ECO:0000256" key="1">
    <source>
        <dbReference type="SAM" id="MobiDB-lite"/>
    </source>
</evidence>
<comment type="caution">
    <text evidence="2">The sequence shown here is derived from an EMBL/GenBank/DDBJ whole genome shotgun (WGS) entry which is preliminary data.</text>
</comment>
<evidence type="ECO:0000313" key="2">
    <source>
        <dbReference type="EMBL" id="MFH4973631.1"/>
    </source>
</evidence>
<feature type="compositionally biased region" description="Polar residues" evidence="1">
    <location>
        <begin position="342"/>
        <end position="355"/>
    </location>
</feature>
<gene>
    <name evidence="2" type="ORF">AB6A40_000340</name>
</gene>
<organism evidence="2 3">
    <name type="scientific">Gnathostoma spinigerum</name>
    <dbReference type="NCBI Taxonomy" id="75299"/>
    <lineage>
        <taxon>Eukaryota</taxon>
        <taxon>Metazoa</taxon>
        <taxon>Ecdysozoa</taxon>
        <taxon>Nematoda</taxon>
        <taxon>Chromadorea</taxon>
        <taxon>Rhabditida</taxon>
        <taxon>Spirurina</taxon>
        <taxon>Gnathostomatomorpha</taxon>
        <taxon>Gnathostomatoidea</taxon>
        <taxon>Gnathostomatidae</taxon>
        <taxon>Gnathostoma</taxon>
    </lineage>
</organism>
<feature type="compositionally biased region" description="Basic and acidic residues" evidence="1">
    <location>
        <begin position="269"/>
        <end position="279"/>
    </location>
</feature>
<dbReference type="EMBL" id="JBGFUD010000091">
    <property type="protein sequence ID" value="MFH4973631.1"/>
    <property type="molecule type" value="Genomic_DNA"/>
</dbReference>
<feature type="region of interest" description="Disordered" evidence="1">
    <location>
        <begin position="1"/>
        <end position="22"/>
    </location>
</feature>
<dbReference type="Proteomes" id="UP001608902">
    <property type="component" value="Unassembled WGS sequence"/>
</dbReference>
<keyword evidence="3" id="KW-1185">Reference proteome</keyword>